<evidence type="ECO:0000313" key="2">
    <source>
        <dbReference type="EMBL" id="WYJ86356.1"/>
    </source>
</evidence>
<proteinExistence type="predicted"/>
<organism evidence="2 3">
    <name type="scientific">Candidatus Enterococcus lemimoniae</name>
    <dbReference type="NCBI Taxonomy" id="1834167"/>
    <lineage>
        <taxon>Bacteria</taxon>
        <taxon>Bacillati</taxon>
        <taxon>Bacillota</taxon>
        <taxon>Bacilli</taxon>
        <taxon>Lactobacillales</taxon>
        <taxon>Enterococcaceae</taxon>
        <taxon>Enterococcus</taxon>
    </lineage>
</organism>
<dbReference type="EMBL" id="CP147248">
    <property type="protein sequence ID" value="WYJ86356.1"/>
    <property type="molecule type" value="Genomic_DNA"/>
</dbReference>
<keyword evidence="3" id="KW-1185">Reference proteome</keyword>
<accession>A0ABZ2T4R3</accession>
<reference evidence="3" key="1">
    <citation type="submission" date="2017-05" db="EMBL/GenBank/DDBJ databases">
        <title>The Genome Sequence of EEnterococcus faecalis 9F2_4866.</title>
        <authorList>
            <consortium name="The Broad Institute Genomics Platform"/>
            <consortium name="The Broad Institute Genomic Center for Infectious Diseases"/>
            <person name="Earl A."/>
            <person name="Manson A."/>
            <person name="Schwartman J."/>
            <person name="Gilmore M."/>
            <person name="Abouelleil A."/>
            <person name="Cao P."/>
            <person name="Chapman S."/>
            <person name="Cusick C."/>
            <person name="Shea T."/>
            <person name="Young S."/>
            <person name="Neafsey D."/>
            <person name="Nusbaum C."/>
            <person name="Birren B."/>
        </authorList>
    </citation>
    <scope>NUCLEOTIDE SEQUENCE [LARGE SCALE GENOMIC DNA]</scope>
    <source>
        <strain evidence="3">12C11_DIV0727</strain>
    </source>
</reference>
<name>A0ABZ2T4R3_9ENTE</name>
<feature type="signal peptide" evidence="1">
    <location>
        <begin position="1"/>
        <end position="27"/>
    </location>
</feature>
<dbReference type="Proteomes" id="UP000195080">
    <property type="component" value="Chromosome"/>
</dbReference>
<feature type="chain" id="PRO_5046724533" evidence="1">
    <location>
        <begin position="28"/>
        <end position="200"/>
    </location>
</feature>
<sequence>MKRKWLFLLLLGLMVSVLQIDVHQSFAEDEILNEESGNEMPEEQPEIMQDIQERLVEVGSGALSGTYSTGATGQTIITMTYTYTPTLDLSLGGQPMIVMQLPPEIAKQINGSTAKQQSFLSVLTGTVTLPAALVGSVSYNIHDTTRNFTLAYSSTYNSVYVTFPTNVVSLLGLSRWAVSFSFDVALLYQNGITIPQQVMV</sequence>
<evidence type="ECO:0000256" key="1">
    <source>
        <dbReference type="SAM" id="SignalP"/>
    </source>
</evidence>
<keyword evidence="1" id="KW-0732">Signal</keyword>
<protein>
    <submittedName>
        <fullName evidence="2">Uncharacterized protein</fullName>
    </submittedName>
</protein>
<evidence type="ECO:0000313" key="3">
    <source>
        <dbReference type="Proteomes" id="UP000195080"/>
    </source>
</evidence>
<dbReference type="RefSeq" id="WP_254907519.1">
    <property type="nucleotide sequence ID" value="NZ_CP147248.1"/>
</dbReference>
<gene>
    <name evidence="2" type="ORF">A5866_001434</name>
</gene>